<keyword evidence="9" id="KW-1185">Reference proteome</keyword>
<dbReference type="InterPro" id="IPR011701">
    <property type="entry name" value="MFS"/>
</dbReference>
<evidence type="ECO:0000313" key="8">
    <source>
        <dbReference type="EMBL" id="MCK9877527.1"/>
    </source>
</evidence>
<proteinExistence type="predicted"/>
<feature type="transmembrane region" description="Helical" evidence="6">
    <location>
        <begin position="113"/>
        <end position="137"/>
    </location>
</feature>
<accession>A0ABT0K206</accession>
<evidence type="ECO:0000256" key="5">
    <source>
        <dbReference type="SAM" id="MobiDB-lite"/>
    </source>
</evidence>
<feature type="domain" description="Major facilitator superfamily (MFS) profile" evidence="7">
    <location>
        <begin position="21"/>
        <end position="406"/>
    </location>
</feature>
<dbReference type="PANTHER" id="PTHR23527">
    <property type="entry name" value="BLL3282 PROTEIN"/>
    <property type="match status" value="1"/>
</dbReference>
<feature type="transmembrane region" description="Helical" evidence="6">
    <location>
        <begin position="179"/>
        <end position="199"/>
    </location>
</feature>
<organism evidence="8 9">
    <name type="scientific">Frankia umida</name>
    <dbReference type="NCBI Taxonomy" id="573489"/>
    <lineage>
        <taxon>Bacteria</taxon>
        <taxon>Bacillati</taxon>
        <taxon>Actinomycetota</taxon>
        <taxon>Actinomycetes</taxon>
        <taxon>Frankiales</taxon>
        <taxon>Frankiaceae</taxon>
        <taxon>Frankia</taxon>
    </lineage>
</organism>
<keyword evidence="3 6" id="KW-1133">Transmembrane helix</keyword>
<feature type="transmembrane region" description="Helical" evidence="6">
    <location>
        <begin position="89"/>
        <end position="107"/>
    </location>
</feature>
<feature type="transmembrane region" description="Helical" evidence="6">
    <location>
        <begin position="21"/>
        <end position="42"/>
    </location>
</feature>
<feature type="transmembrane region" description="Helical" evidence="6">
    <location>
        <begin position="62"/>
        <end position="82"/>
    </location>
</feature>
<feature type="transmembrane region" description="Helical" evidence="6">
    <location>
        <begin position="231"/>
        <end position="250"/>
    </location>
</feature>
<evidence type="ECO:0000256" key="6">
    <source>
        <dbReference type="SAM" id="Phobius"/>
    </source>
</evidence>
<comment type="caution">
    <text evidence="8">The sequence shown here is derived from an EMBL/GenBank/DDBJ whole genome shotgun (WGS) entry which is preliminary data.</text>
</comment>
<gene>
    <name evidence="8" type="ORF">MXD59_17400</name>
</gene>
<dbReference type="SUPFAM" id="SSF103473">
    <property type="entry name" value="MFS general substrate transporter"/>
    <property type="match status" value="1"/>
</dbReference>
<dbReference type="Gene3D" id="1.20.1250.20">
    <property type="entry name" value="MFS general substrate transporter like domains"/>
    <property type="match status" value="2"/>
</dbReference>
<evidence type="ECO:0000256" key="4">
    <source>
        <dbReference type="ARBA" id="ARBA00023136"/>
    </source>
</evidence>
<sequence length="443" mass="44063">MVAVERGAARSSGPSDPGRRRWLMLVLGTGSQTVACAFVYGVPYLVPQLRDGERLSLAQAGLVVGAPTLGLVLALVGWGALADRYGERLVLGGGLLLSALLLCGVRFTHGAVALGVVFVLAGAAGASVFAASGRVVMGWFSRRERGLAMGVRQISTPLGMGIAALLVPPLAERFGLRTTVLVLAAMMAAVAVTAGLLVVDPPRPVGAAAGPGGGRAVNPYRGAVLWRIHGASALLVWPQFTISAFGLLFLVDVRGWSATSAGQVMALGQALGAASRIGTGVWSDRVGSRLRPMRQLAAATGVLLVALGLAALRPSAVSDLLLVAACGLTASTNGLSFTAIAERAGPLWAGRALGVQNTGQNVVGSLAPAAVGWLVGATDYTAGFLLSAALAGLAIGVIPAGSAAPGAGWESGGADEVTETSGTAKTATGAGADVGVDGAGVGA</sequence>
<evidence type="ECO:0000256" key="2">
    <source>
        <dbReference type="ARBA" id="ARBA00022692"/>
    </source>
</evidence>
<reference evidence="8 9" key="1">
    <citation type="submission" date="2022-04" db="EMBL/GenBank/DDBJ databases">
        <title>Genome diversity in the genus Frankia.</title>
        <authorList>
            <person name="Carlos-Shanley C."/>
            <person name="Hahn D."/>
        </authorList>
    </citation>
    <scope>NUCLEOTIDE SEQUENCE [LARGE SCALE GENOMIC DNA]</scope>
    <source>
        <strain evidence="8 9">Ag45/Mut15</strain>
    </source>
</reference>
<evidence type="ECO:0000256" key="3">
    <source>
        <dbReference type="ARBA" id="ARBA00022989"/>
    </source>
</evidence>
<keyword evidence="4 6" id="KW-0472">Membrane</keyword>
<feature type="region of interest" description="Disordered" evidence="5">
    <location>
        <begin position="408"/>
        <end position="429"/>
    </location>
</feature>
<dbReference type="InterPro" id="IPR052952">
    <property type="entry name" value="MFS-Transporter"/>
</dbReference>
<evidence type="ECO:0000313" key="9">
    <source>
        <dbReference type="Proteomes" id="UP001201873"/>
    </source>
</evidence>
<dbReference type="RefSeq" id="WP_248825754.1">
    <property type="nucleotide sequence ID" value="NZ_JALKFT010000018.1"/>
</dbReference>
<dbReference type="InterPro" id="IPR020846">
    <property type="entry name" value="MFS_dom"/>
</dbReference>
<comment type="subcellular location">
    <subcellularLocation>
        <location evidence="1">Cell membrane</location>
        <topology evidence="1">Multi-pass membrane protein</topology>
    </subcellularLocation>
</comment>
<evidence type="ECO:0000259" key="7">
    <source>
        <dbReference type="PROSITE" id="PS50850"/>
    </source>
</evidence>
<dbReference type="InterPro" id="IPR036259">
    <property type="entry name" value="MFS_trans_sf"/>
</dbReference>
<feature type="transmembrane region" description="Helical" evidence="6">
    <location>
        <begin position="296"/>
        <end position="314"/>
    </location>
</feature>
<dbReference type="Proteomes" id="UP001201873">
    <property type="component" value="Unassembled WGS sequence"/>
</dbReference>
<keyword evidence="2 6" id="KW-0812">Transmembrane</keyword>
<dbReference type="Pfam" id="PF07690">
    <property type="entry name" value="MFS_1"/>
    <property type="match status" value="1"/>
</dbReference>
<protein>
    <submittedName>
        <fullName evidence="8">MFS transporter</fullName>
    </submittedName>
</protein>
<evidence type="ECO:0000256" key="1">
    <source>
        <dbReference type="ARBA" id="ARBA00004651"/>
    </source>
</evidence>
<dbReference type="PROSITE" id="PS50850">
    <property type="entry name" value="MFS"/>
    <property type="match status" value="1"/>
</dbReference>
<dbReference type="EMBL" id="JALKFT010000018">
    <property type="protein sequence ID" value="MCK9877527.1"/>
    <property type="molecule type" value="Genomic_DNA"/>
</dbReference>
<dbReference type="PANTHER" id="PTHR23527:SF1">
    <property type="entry name" value="BLL3282 PROTEIN"/>
    <property type="match status" value="1"/>
</dbReference>
<name>A0ABT0K206_9ACTN</name>